<evidence type="ECO:0000313" key="2">
    <source>
        <dbReference type="Proteomes" id="UP000800041"/>
    </source>
</evidence>
<proteinExistence type="predicted"/>
<sequence length="187" mass="20854">MIQGFLLDGLPATQFPYLQCNVSRLDSLCAEAKAISDQLEQAKKGVAALSIFHSRLHKEQMVRSNVQSIKTTASARYAPLQPDAFDLSAIPVSLFVELVSFVPIPYLKTLAGHGETLRYAADLARGRPLHAQWGTYYTFLMKVNPEWAQRFSDEPKNIHLSMAASVAKRGTNRLRSIHSTPLQILCR</sequence>
<dbReference type="OrthoDB" id="626167at2759"/>
<gene>
    <name evidence="1" type="ORF">K402DRAFT_136958</name>
</gene>
<organism evidence="1 2">
    <name type="scientific">Aulographum hederae CBS 113979</name>
    <dbReference type="NCBI Taxonomy" id="1176131"/>
    <lineage>
        <taxon>Eukaryota</taxon>
        <taxon>Fungi</taxon>
        <taxon>Dikarya</taxon>
        <taxon>Ascomycota</taxon>
        <taxon>Pezizomycotina</taxon>
        <taxon>Dothideomycetes</taxon>
        <taxon>Pleosporomycetidae</taxon>
        <taxon>Aulographales</taxon>
        <taxon>Aulographaceae</taxon>
    </lineage>
</organism>
<name>A0A6G1GV36_9PEZI</name>
<protein>
    <submittedName>
        <fullName evidence="1">Uncharacterized protein</fullName>
    </submittedName>
</protein>
<reference evidence="1" key="1">
    <citation type="journal article" date="2020" name="Stud. Mycol.">
        <title>101 Dothideomycetes genomes: a test case for predicting lifestyles and emergence of pathogens.</title>
        <authorList>
            <person name="Haridas S."/>
            <person name="Albert R."/>
            <person name="Binder M."/>
            <person name="Bloem J."/>
            <person name="Labutti K."/>
            <person name="Salamov A."/>
            <person name="Andreopoulos B."/>
            <person name="Baker S."/>
            <person name="Barry K."/>
            <person name="Bills G."/>
            <person name="Bluhm B."/>
            <person name="Cannon C."/>
            <person name="Castanera R."/>
            <person name="Culley D."/>
            <person name="Daum C."/>
            <person name="Ezra D."/>
            <person name="Gonzalez J."/>
            <person name="Henrissat B."/>
            <person name="Kuo A."/>
            <person name="Liang C."/>
            <person name="Lipzen A."/>
            <person name="Lutzoni F."/>
            <person name="Magnuson J."/>
            <person name="Mondo S."/>
            <person name="Nolan M."/>
            <person name="Ohm R."/>
            <person name="Pangilinan J."/>
            <person name="Park H.-J."/>
            <person name="Ramirez L."/>
            <person name="Alfaro M."/>
            <person name="Sun H."/>
            <person name="Tritt A."/>
            <person name="Yoshinaga Y."/>
            <person name="Zwiers L.-H."/>
            <person name="Turgeon B."/>
            <person name="Goodwin S."/>
            <person name="Spatafora J."/>
            <person name="Crous P."/>
            <person name="Grigoriev I."/>
        </authorList>
    </citation>
    <scope>NUCLEOTIDE SEQUENCE</scope>
    <source>
        <strain evidence="1">CBS 113979</strain>
    </source>
</reference>
<dbReference type="Proteomes" id="UP000800041">
    <property type="component" value="Unassembled WGS sequence"/>
</dbReference>
<evidence type="ECO:0000313" key="1">
    <source>
        <dbReference type="EMBL" id="KAF1984816.1"/>
    </source>
</evidence>
<accession>A0A6G1GV36</accession>
<keyword evidence="2" id="KW-1185">Reference proteome</keyword>
<dbReference type="EMBL" id="ML977166">
    <property type="protein sequence ID" value="KAF1984816.1"/>
    <property type="molecule type" value="Genomic_DNA"/>
</dbReference>
<dbReference type="AlphaFoldDB" id="A0A6G1GV36"/>